<protein>
    <submittedName>
        <fullName evidence="2">TIM barrel protein</fullName>
    </submittedName>
</protein>
<dbReference type="Pfam" id="PF01261">
    <property type="entry name" value="AP_endonuc_2"/>
    <property type="match status" value="1"/>
</dbReference>
<gene>
    <name evidence="2" type="ORF">GFB56_16710</name>
</gene>
<sequence>MKFGSDQRVLWLSQVRSVPYRERVELAARHGYGTISTSPADYDRTLASGLSLTDIRNIASDHGVRLSYLDPMVFWVPQGLPSEGDEGLITYLDRSPDDFFRIAEELQVDRIHLIGAFPEGRYSIAELTEYYARTCQRAATYGLKCLIEAMPLWGLRKVEEVHQIVRDAAQPNSGIIFDTWHYTRAGRNDKIIAEIPAGMIDTVQIADGTKVAPAGRSNVIDCLSYRVPIGDGELANKDILELLRDAGHLTSVGPEIFSAALDKLPGEEIMALIQPGFDSLLESL</sequence>
<dbReference type="InterPro" id="IPR036237">
    <property type="entry name" value="Xyl_isomerase-like_sf"/>
</dbReference>
<reference evidence="2 3" key="1">
    <citation type="submission" date="2020-01" db="EMBL/GenBank/DDBJ databases">
        <title>Draft genome assembly of Ensifer adhaerens T173.</title>
        <authorList>
            <person name="Craig J.E."/>
            <person name="Stinchcombe J.R."/>
        </authorList>
    </citation>
    <scope>NUCLEOTIDE SEQUENCE [LARGE SCALE GENOMIC DNA]</scope>
    <source>
        <strain evidence="2 3">T173</strain>
    </source>
</reference>
<name>A0AAW4FK76_9HYPH</name>
<dbReference type="RefSeq" id="WP_203528299.1">
    <property type="nucleotide sequence ID" value="NZ_CP083370.1"/>
</dbReference>
<dbReference type="PANTHER" id="PTHR12110:SF48">
    <property type="entry name" value="BLL3656 PROTEIN"/>
    <property type="match status" value="1"/>
</dbReference>
<comment type="caution">
    <text evidence="2">The sequence shown here is derived from an EMBL/GenBank/DDBJ whole genome shotgun (WGS) entry which is preliminary data.</text>
</comment>
<dbReference type="InterPro" id="IPR013022">
    <property type="entry name" value="Xyl_isomerase-like_TIM-brl"/>
</dbReference>
<accession>A0AAW4FK76</accession>
<organism evidence="2 3">
    <name type="scientific">Ensifer canadensis</name>
    <dbReference type="NCBI Taxonomy" id="555315"/>
    <lineage>
        <taxon>Bacteria</taxon>
        <taxon>Pseudomonadati</taxon>
        <taxon>Pseudomonadota</taxon>
        <taxon>Alphaproteobacteria</taxon>
        <taxon>Hyphomicrobiales</taxon>
        <taxon>Rhizobiaceae</taxon>
        <taxon>Sinorhizobium/Ensifer group</taxon>
        <taxon>Ensifer</taxon>
    </lineage>
</organism>
<dbReference type="EMBL" id="WXFA01000009">
    <property type="protein sequence ID" value="MBM3092442.1"/>
    <property type="molecule type" value="Genomic_DNA"/>
</dbReference>
<evidence type="ECO:0000313" key="3">
    <source>
        <dbReference type="Proteomes" id="UP000744980"/>
    </source>
</evidence>
<dbReference type="SUPFAM" id="SSF51658">
    <property type="entry name" value="Xylose isomerase-like"/>
    <property type="match status" value="1"/>
</dbReference>
<proteinExistence type="predicted"/>
<evidence type="ECO:0000259" key="1">
    <source>
        <dbReference type="Pfam" id="PF01261"/>
    </source>
</evidence>
<feature type="domain" description="Xylose isomerase-like TIM barrel" evidence="1">
    <location>
        <begin position="24"/>
        <end position="265"/>
    </location>
</feature>
<dbReference type="InterPro" id="IPR050312">
    <property type="entry name" value="IolE/XylAMocC-like"/>
</dbReference>
<evidence type="ECO:0000313" key="2">
    <source>
        <dbReference type="EMBL" id="MBM3092442.1"/>
    </source>
</evidence>
<dbReference type="PANTHER" id="PTHR12110">
    <property type="entry name" value="HYDROXYPYRUVATE ISOMERASE"/>
    <property type="match status" value="1"/>
</dbReference>
<keyword evidence="3" id="KW-1185">Reference proteome</keyword>
<dbReference type="Proteomes" id="UP000744980">
    <property type="component" value="Unassembled WGS sequence"/>
</dbReference>
<dbReference type="AlphaFoldDB" id="A0AAW4FK76"/>
<dbReference type="Gene3D" id="3.20.20.150">
    <property type="entry name" value="Divalent-metal-dependent TIM barrel enzymes"/>
    <property type="match status" value="1"/>
</dbReference>